<keyword evidence="6" id="KW-0677">Repeat</keyword>
<feature type="domain" description="S1 motif" evidence="12">
    <location>
        <begin position="1233"/>
        <end position="1302"/>
    </location>
</feature>
<feature type="domain" description="S1 motif" evidence="12">
    <location>
        <begin position="469"/>
        <end position="544"/>
    </location>
</feature>
<feature type="region of interest" description="Disordered" evidence="11">
    <location>
        <begin position="1"/>
        <end position="82"/>
    </location>
</feature>
<dbReference type="GO" id="GO:0032040">
    <property type="term" value="C:small-subunit processome"/>
    <property type="evidence" value="ECO:0007669"/>
    <property type="project" value="TreeGrafter"/>
</dbReference>
<dbReference type="InterPro" id="IPR008847">
    <property type="entry name" value="Suf"/>
</dbReference>
<dbReference type="InterPro" id="IPR048058">
    <property type="entry name" value="Rrp5_S1_rpt_hs11_sc8"/>
</dbReference>
<evidence type="ECO:0000256" key="1">
    <source>
        <dbReference type="ARBA" id="ARBA00002863"/>
    </source>
</evidence>
<dbReference type="InterPro" id="IPR045209">
    <property type="entry name" value="Rrp5"/>
</dbReference>
<dbReference type="FunFam" id="2.40.50.140:FF:000103">
    <property type="entry name" value="protein RRP5 homolog"/>
    <property type="match status" value="1"/>
</dbReference>
<evidence type="ECO:0000313" key="14">
    <source>
        <dbReference type="Proteomes" id="UP000224634"/>
    </source>
</evidence>
<dbReference type="GO" id="GO:0006364">
    <property type="term" value="P:rRNA processing"/>
    <property type="evidence" value="ECO:0007669"/>
    <property type="project" value="UniProtKB-KW"/>
</dbReference>
<gene>
    <name evidence="13" type="ORF">AJ80_06374</name>
</gene>
<feature type="region of interest" description="Disordered" evidence="11">
    <location>
        <begin position="1399"/>
        <end position="1435"/>
    </location>
</feature>
<dbReference type="InterPro" id="IPR011990">
    <property type="entry name" value="TPR-like_helical_dom_sf"/>
</dbReference>
<proteinExistence type="predicted"/>
<dbReference type="STRING" id="1447883.A0A2B7XWD6"/>
<comment type="function">
    <text evidence="1">Component of the cleavage factor IA (CFIA) complex, which is involved in the endonucleolytic cleavage during polyadenylation-dependent pre-mRNA 3'-end formation.</text>
</comment>
<dbReference type="FunFam" id="2.40.50.140:FF:000367">
    <property type="entry name" value="rRNA biogenesis protein RRP5, putative"/>
    <property type="match status" value="1"/>
</dbReference>
<dbReference type="FunFam" id="2.40.50.140:FF:000278">
    <property type="entry name" value="rRNA biogenesis protein rrp5"/>
    <property type="match status" value="1"/>
</dbReference>
<dbReference type="SUPFAM" id="SSF50249">
    <property type="entry name" value="Nucleic acid-binding proteins"/>
    <property type="match status" value="12"/>
</dbReference>
<dbReference type="FunFam" id="2.40.50.140:FF:000196">
    <property type="entry name" value="rRNA biogenesis protein RRP5"/>
    <property type="match status" value="1"/>
</dbReference>
<feature type="domain" description="S1 motif" evidence="12">
    <location>
        <begin position="1322"/>
        <end position="1393"/>
    </location>
</feature>
<dbReference type="Pfam" id="PF00575">
    <property type="entry name" value="S1"/>
    <property type="match status" value="3"/>
</dbReference>
<feature type="domain" description="S1 motif" evidence="12">
    <location>
        <begin position="165"/>
        <end position="266"/>
    </location>
</feature>
<dbReference type="InterPro" id="IPR048059">
    <property type="entry name" value="Rrp5_S1_rpt_hs1_sc1"/>
</dbReference>
<dbReference type="FunFam" id="2.40.50.140:FF:000279">
    <property type="entry name" value="rRNA biogenesis protein rrp5"/>
    <property type="match status" value="1"/>
</dbReference>
<evidence type="ECO:0000256" key="11">
    <source>
        <dbReference type="SAM" id="MobiDB-lite"/>
    </source>
</evidence>
<feature type="compositionally biased region" description="Basic and acidic residues" evidence="11">
    <location>
        <begin position="41"/>
        <end position="59"/>
    </location>
</feature>
<feature type="domain" description="S1 motif" evidence="12">
    <location>
        <begin position="939"/>
        <end position="1020"/>
    </location>
</feature>
<evidence type="ECO:0000256" key="3">
    <source>
        <dbReference type="ARBA" id="ARBA00022517"/>
    </source>
</evidence>
<evidence type="ECO:0000259" key="12">
    <source>
        <dbReference type="PROSITE" id="PS50126"/>
    </source>
</evidence>
<dbReference type="PANTHER" id="PTHR23270">
    <property type="entry name" value="PROGRAMMED CELL DEATH PROTEIN 11 PRE-RRNA PROCESSING PROTEIN RRP5"/>
    <property type="match status" value="1"/>
</dbReference>
<feature type="domain" description="S1 motif" evidence="12">
    <location>
        <begin position="1139"/>
        <end position="1208"/>
    </location>
</feature>
<comment type="caution">
    <text evidence="13">The sequence shown here is derived from an EMBL/GenBank/DDBJ whole genome shotgun (WGS) entry which is preliminary data.</text>
</comment>
<dbReference type="InterPro" id="IPR012340">
    <property type="entry name" value="NA-bd_OB-fold"/>
</dbReference>
<dbReference type="PROSITE" id="PS50126">
    <property type="entry name" value="S1"/>
    <property type="match status" value="11"/>
</dbReference>
<organism evidence="13 14">
    <name type="scientific">Polytolypa hystricis (strain UAMH7299)</name>
    <dbReference type="NCBI Taxonomy" id="1447883"/>
    <lineage>
        <taxon>Eukaryota</taxon>
        <taxon>Fungi</taxon>
        <taxon>Dikarya</taxon>
        <taxon>Ascomycota</taxon>
        <taxon>Pezizomycotina</taxon>
        <taxon>Eurotiomycetes</taxon>
        <taxon>Eurotiomycetidae</taxon>
        <taxon>Onygenales</taxon>
        <taxon>Onygenales incertae sedis</taxon>
        <taxon>Polytolypa</taxon>
    </lineage>
</organism>
<dbReference type="FunFam" id="2.40.50.140:FF:000159">
    <property type="entry name" value="rRNA biogenesis protein rrp5"/>
    <property type="match status" value="1"/>
</dbReference>
<dbReference type="GO" id="GO:0003723">
    <property type="term" value="F:RNA binding"/>
    <property type="evidence" value="ECO:0007669"/>
    <property type="project" value="TreeGrafter"/>
</dbReference>
<dbReference type="InterPro" id="IPR003029">
    <property type="entry name" value="S1_domain"/>
</dbReference>
<evidence type="ECO:0000256" key="4">
    <source>
        <dbReference type="ARBA" id="ARBA00022552"/>
    </source>
</evidence>
<dbReference type="FunFam" id="2.40.50.140:FF:000155">
    <property type="entry name" value="rRNA biogenesis protein RRP5"/>
    <property type="match status" value="1"/>
</dbReference>
<feature type="compositionally biased region" description="Acidic residues" evidence="11">
    <location>
        <begin position="1401"/>
        <end position="1419"/>
    </location>
</feature>
<comment type="function">
    <text evidence="8">Involved in the biogenesis of rRNA. Required for the formation of 18S and 5.8S rRNA.</text>
</comment>
<dbReference type="CDD" id="cd05703">
    <property type="entry name" value="S1_Rrp5_repeat_hs12_sc9"/>
    <property type="match status" value="1"/>
</dbReference>
<dbReference type="CDD" id="cd04461">
    <property type="entry name" value="S1_Rrp5_repeat_hs8_sc7"/>
    <property type="match status" value="1"/>
</dbReference>
<dbReference type="SUPFAM" id="SSF48452">
    <property type="entry name" value="TPR-like"/>
    <property type="match status" value="2"/>
</dbReference>
<feature type="domain" description="S1 motif" evidence="12">
    <location>
        <begin position="282"/>
        <end position="351"/>
    </location>
</feature>
<feature type="domain" description="S1 motif" evidence="12">
    <location>
        <begin position="561"/>
        <end position="635"/>
    </location>
</feature>
<protein>
    <recommendedName>
        <fullName evidence="9">rRNA biogenesis protein RRP5</fullName>
    </recommendedName>
    <alternativeName>
        <fullName evidence="10">Ribosomal RNA-processing protein 5</fullName>
    </alternativeName>
</protein>
<comment type="subcellular location">
    <subcellularLocation>
        <location evidence="2">Nucleus</location>
        <location evidence="2">Nucleolus</location>
    </subcellularLocation>
</comment>
<evidence type="ECO:0000256" key="5">
    <source>
        <dbReference type="ARBA" id="ARBA00022553"/>
    </source>
</evidence>
<evidence type="ECO:0000256" key="6">
    <source>
        <dbReference type="ARBA" id="ARBA00022737"/>
    </source>
</evidence>
<feature type="compositionally biased region" description="Polar residues" evidence="11">
    <location>
        <begin position="916"/>
        <end position="926"/>
    </location>
</feature>
<evidence type="ECO:0000313" key="13">
    <source>
        <dbReference type="EMBL" id="PGH13265.1"/>
    </source>
</evidence>
<evidence type="ECO:0000256" key="8">
    <source>
        <dbReference type="ARBA" id="ARBA00055575"/>
    </source>
</evidence>
<dbReference type="FunFam" id="1.25.40.10:FF:000467">
    <property type="entry name" value="Putative rRNA biogenesis protein RRP5"/>
    <property type="match status" value="1"/>
</dbReference>
<dbReference type="CDD" id="cd05708">
    <property type="entry name" value="S1_Rrp5_repeat_sc12"/>
    <property type="match status" value="1"/>
</dbReference>
<dbReference type="CDD" id="cd05702">
    <property type="entry name" value="S1_Rrp5_repeat_hs11_sc8"/>
    <property type="match status" value="1"/>
</dbReference>
<dbReference type="Gene3D" id="1.25.40.10">
    <property type="entry name" value="Tetratricopeptide repeat domain"/>
    <property type="match status" value="2"/>
</dbReference>
<feature type="domain" description="S1 motif" evidence="12">
    <location>
        <begin position="1052"/>
        <end position="1123"/>
    </location>
</feature>
<keyword evidence="4" id="KW-0698">rRNA processing</keyword>
<feature type="compositionally biased region" description="Low complexity" evidence="11">
    <location>
        <begin position="1420"/>
        <end position="1432"/>
    </location>
</feature>
<dbReference type="Pfam" id="PF23459">
    <property type="entry name" value="S1_RRP5"/>
    <property type="match status" value="2"/>
</dbReference>
<reference evidence="13 14" key="1">
    <citation type="submission" date="2017-10" db="EMBL/GenBank/DDBJ databases">
        <title>Comparative genomics in systemic dimorphic fungi from Ajellomycetaceae.</title>
        <authorList>
            <person name="Munoz J.F."/>
            <person name="Mcewen J.G."/>
            <person name="Clay O.K."/>
            <person name="Cuomo C.A."/>
        </authorList>
    </citation>
    <scope>NUCLEOTIDE SEQUENCE [LARGE SCALE GENOMIC DNA]</scope>
    <source>
        <strain evidence="13 14">UAMH7299</strain>
    </source>
</reference>
<feature type="compositionally biased region" description="Basic residues" evidence="11">
    <location>
        <begin position="130"/>
        <end position="142"/>
    </location>
</feature>
<feature type="compositionally biased region" description="Basic and acidic residues" evidence="11">
    <location>
        <begin position="1507"/>
        <end position="1516"/>
    </location>
</feature>
<feature type="region of interest" description="Disordered" evidence="11">
    <location>
        <begin position="107"/>
        <end position="150"/>
    </location>
</feature>
<dbReference type="InterPro" id="IPR057301">
    <property type="entry name" value="Rrp5_OB_4th"/>
</dbReference>
<dbReference type="CDD" id="cd05693">
    <property type="entry name" value="S1_Rrp5_repeat_hs1_sc1"/>
    <property type="match status" value="1"/>
</dbReference>
<keyword evidence="5" id="KW-0597">Phosphoprotein</keyword>
<dbReference type="Pfam" id="PF05843">
    <property type="entry name" value="Suf"/>
    <property type="match status" value="1"/>
</dbReference>
<dbReference type="InterPro" id="IPR057302">
    <property type="entry name" value="Rrp5_S1"/>
</dbReference>
<dbReference type="OrthoDB" id="412781at2759"/>
<keyword evidence="7" id="KW-0539">Nucleus</keyword>
<accession>A0A2B7XWD6</accession>
<dbReference type="Gene3D" id="2.40.50.140">
    <property type="entry name" value="Nucleic acid-binding proteins"/>
    <property type="match status" value="10"/>
</dbReference>
<feature type="domain" description="S1 motif" evidence="12">
    <location>
        <begin position="839"/>
        <end position="908"/>
    </location>
</feature>
<dbReference type="EMBL" id="PDNA01000106">
    <property type="protein sequence ID" value="PGH13265.1"/>
    <property type="molecule type" value="Genomic_DNA"/>
</dbReference>
<keyword evidence="14" id="KW-1185">Reference proteome</keyword>
<dbReference type="CDD" id="cd05707">
    <property type="entry name" value="S1_Rrp5_repeat_sc11"/>
    <property type="match status" value="1"/>
</dbReference>
<dbReference type="FunFam" id="2.40.50.140:FF:000266">
    <property type="entry name" value="rRNA biogenesis protein rrp5"/>
    <property type="match status" value="1"/>
</dbReference>
<dbReference type="CDD" id="cd05706">
    <property type="entry name" value="S1_Rrp5_repeat_sc10"/>
    <property type="match status" value="1"/>
</dbReference>
<dbReference type="InterPro" id="IPR003107">
    <property type="entry name" value="HAT"/>
</dbReference>
<feature type="region of interest" description="Disordered" evidence="11">
    <location>
        <begin position="1480"/>
        <end position="1520"/>
    </location>
</feature>
<dbReference type="PANTHER" id="PTHR23270:SF10">
    <property type="entry name" value="PROTEIN RRP5 HOMOLOG"/>
    <property type="match status" value="1"/>
</dbReference>
<feature type="region of interest" description="Disordered" evidence="11">
    <location>
        <begin position="908"/>
        <end position="928"/>
    </location>
</feature>
<dbReference type="SMART" id="SM00316">
    <property type="entry name" value="S1"/>
    <property type="match status" value="12"/>
</dbReference>
<feature type="region of interest" description="Disordered" evidence="11">
    <location>
        <begin position="246"/>
        <end position="267"/>
    </location>
</feature>
<evidence type="ECO:0000256" key="10">
    <source>
        <dbReference type="ARBA" id="ARBA00076674"/>
    </source>
</evidence>
<dbReference type="CDD" id="cd05697">
    <property type="entry name" value="S1_Rrp5_repeat_hs5"/>
    <property type="match status" value="1"/>
</dbReference>
<evidence type="ECO:0000256" key="9">
    <source>
        <dbReference type="ARBA" id="ARBA00073619"/>
    </source>
</evidence>
<name>A0A2B7XWD6_POLH7</name>
<feature type="domain" description="S1 motif" evidence="12">
    <location>
        <begin position="650"/>
        <end position="724"/>
    </location>
</feature>
<keyword evidence="3" id="KW-0690">Ribosome biogenesis</keyword>
<evidence type="ECO:0000256" key="7">
    <source>
        <dbReference type="ARBA" id="ARBA00023242"/>
    </source>
</evidence>
<dbReference type="Pfam" id="PF24685">
    <property type="entry name" value="OB_RRP5_4th"/>
    <property type="match status" value="1"/>
</dbReference>
<dbReference type="SMART" id="SM00386">
    <property type="entry name" value="HAT"/>
    <property type="match status" value="6"/>
</dbReference>
<evidence type="ECO:0000256" key="2">
    <source>
        <dbReference type="ARBA" id="ARBA00004604"/>
    </source>
</evidence>
<dbReference type="Proteomes" id="UP000224634">
    <property type="component" value="Unassembled WGS sequence"/>
</dbReference>
<sequence length="1809" mass="197433">MAPIKRKGNASDGSGARQPQKRVKVTDNDHTGGKKSGKVTQRRDEARADESKSSSDPVEKPSALSVLREEEPAFPRGGGSVLTPLEQKQIQIQAKKDVLFEQSGAKRTAGLGEDSDSDLPSVAGEETSVKPKKSKFKSKKKAASQGSKEEGVRIEGLNFKRIVTGSKILGQVASINAHNVTIALPNNLTGYVPLTAISKTVEQKIENLMKDDDEKDDDESEDADEDALSLHSFFYPGQYLRTFVSSTESGDGTKSKSKRRLELSVDPRNTNSGLLKSDLVVNATVQASVLSVEDHGLVMDLGLEEGELKGFMSKKEIPRDLEFTNIKEGAVFLCVVTGHNASGTVIKLSANLQVSASIKKSHLSTAPTINSFQPGTAAEILLTEVSESGMAGKIMGMLDVVVDILHSGVTTGDVDLTTKYHTGAKIKARVISTFPTVEPQKLGLSVLDHVLKFSPTSLEQTSGDRPAISDIIPEATVTKVEPGLGLYVKFGPGENQGFVHISRLSDGKVESISAVEGRYKVGSTHEARILTFNALDNIYLLSFQRKVIDQPFLRLEDVTVGAVVKGSIEKLLIGPEGMDGLIVSLADGISGLVPGMHMSDTKLQHPEKKFREGMRVSARILSVNLAKRQMRLTLKKALLNSDSAIWKDYGDIAPGNQSPGTIVSIQAHGAVVQFYGSIRGFLPVSEMSEAYIKDPSQHFTAGQVVTVHALAVDAALGRLVVSCKDPSTFTDGYRTAFENIHPGQLVSGTVFEKTGDDALLKLEDSGLIARLDAVQVADGQAAKTASAFSRIRVGQKLHELIILDVKKSHRLIKVSNKATLKQALQKGQLPASFEDLQVGSSVTGLVKNITSIGLFVHFLGGLTGLLPKNLIDDDHVNRPNFGFAVSDPIKSSVLSVDTDLQKFVLTMKPEKKEQSGRSTKNTNAEPSYNPIDKDIKSVGDVVFGKVTKARIVSIKDTQLNVQLAENIQGRVDVSEVFDNWNDIKDRKQPLRPFSARQIVSVRVLGIHDARSHKFLPISHRSGKYPVFELTTKPSSLTAANLDPLSLEKVKVGSSWVGFVNNISDDCVWINISPNVRGRLRLIDLSDDLSLLEDVEKNFPIGSAIKVSVTGVDADKNHLDLTTKQGTSPNKMTFSDFSKGMIVVGRVTRATERQALVQLSDSVVGAIGLIDMTDDYSQVNPANFHKNEVIRACVVHVDVPNKKISLSVRPSKVLSSSLPVQDPEISSISQLKVNDIVRGFVRRVADNGLFVTLGHNVTGYVRITDLSDSYLKEWQDEFQVDQLVRGRVVFLDAEANRLQLSLKESVLEPNYKAPITIKDLKRGQIVTGKVRKVEEFGAFITIDGTANLSGLCHRTEMAEKKVQDARKLYEEGDVVKAKVLKIELEKERISLGLKASYFKDEADSDEDEDEVGSESDEEEGGIAIAADSESVSSEIDDDISIGGVELEIDDVSEDSDAVDEDVTMGGTGGLVTDGFDWSGDATGINAKDNESSDSDSEEVTRKKKRRKAEIQVDRTGDLDANGPQSIADYERLLLGEPDSSLLWLKYMAFQLELSETDKAREIAERALRSISMSLDSERLNIWVALLNLENTFGGDEALEDAFKRACQNNDAQEIHERLISIYIQSGKTEKADELFQATLKKKISQSPNIFTNYATFLFDTVGEPERGRALLPRAIQSLPSHTHVELTSKFGQLEYKSANGDVERGRTVFEGLLSSFPKRIDLWNVLLDLEIKVGDAEQVRRLFERALGLGHGVAADGTKAGSKRKLKDKQAKFLFKKWLAFEEKIGAGEKKIDEVKARAAAYVKAIKDGE</sequence>